<proteinExistence type="predicted"/>
<evidence type="ECO:0000256" key="1">
    <source>
        <dbReference type="ARBA" id="ARBA00003989"/>
    </source>
</evidence>
<dbReference type="HOGENOM" id="CLU_1093081_0_0_10"/>
<evidence type="ECO:0000313" key="5">
    <source>
        <dbReference type="Proteomes" id="UP000001601"/>
    </source>
</evidence>
<reference evidence="4 5" key="1">
    <citation type="journal article" date="2007" name="Nature">
        <title>Light stimulates growth of proteorhodopsin-containing marine Flavobacteria.</title>
        <authorList>
            <person name="Gomez-Consarnau L."/>
            <person name="Gonzalez J.M."/>
            <person name="Coll-Llado M."/>
            <person name="Gourdon P."/>
            <person name="Pascher T."/>
            <person name="Neutze R."/>
            <person name="Pedros-Alio C."/>
            <person name="Pinhassi J."/>
        </authorList>
    </citation>
    <scope>NUCLEOTIDE SEQUENCE [LARGE SCALE GENOMIC DNA]</scope>
    <source>
        <strain evidence="4 5">MED217</strain>
    </source>
</reference>
<dbReference type="AlphaFoldDB" id="A3XJL3"/>
<evidence type="ECO:0000256" key="2">
    <source>
        <dbReference type="ARBA" id="ARBA00014024"/>
    </source>
</evidence>
<dbReference type="eggNOG" id="ENOG5032EF8">
    <property type="taxonomic scope" value="Bacteria"/>
</dbReference>
<comment type="caution">
    <text evidence="4">The sequence shown here is derived from an EMBL/GenBank/DDBJ whole genome shotgun (WGS) entry which is preliminary data.</text>
</comment>
<gene>
    <name evidence="4" type="ORF">MED217_04502</name>
</gene>
<name>A3XJL3_LEEBM</name>
<keyword evidence="5" id="KW-1185">Reference proteome</keyword>
<accession>A3XJL3</accession>
<dbReference type="Proteomes" id="UP000001601">
    <property type="component" value="Unassembled WGS sequence"/>
</dbReference>
<evidence type="ECO:0000313" key="4">
    <source>
        <dbReference type="EMBL" id="EAQ50262.1"/>
    </source>
</evidence>
<sequence length="241" mass="27519">MCVYSQYYNKEIQANLNAQEINGLIQLDAFATNKTEVNSSVRYVFSIIYPNSKSDTLKKEVTEGRLVINPNEKIEVLSITLDKEVDEKKIILFLIYDTEDNIVGKARLVFEGGELVEDDTKVNVIQRQNNLDVQASKADGISLTGIVVEDTKTKPGSDFYKEFYSDYLSKNINGKFIVTIKEVLAIGRNTKIEVLVANTKVLEFIVRPSMAYLREMKNYAILRVIKQLELMNKNQNTVQHY</sequence>
<dbReference type="Pfam" id="PF10627">
    <property type="entry name" value="CsgE"/>
    <property type="match status" value="1"/>
</dbReference>
<dbReference type="InterPro" id="IPR018900">
    <property type="entry name" value="Curli_CsgE"/>
</dbReference>
<comment type="function">
    <text evidence="1">May be involved in the biogenesis of curli organelles.</text>
</comment>
<organism evidence="4 5">
    <name type="scientific">Leeuwenhoekiella blandensis (strain CECT 7118 / CCUG 51940 / KCTC 22103 / MED217)</name>
    <name type="common">Flavobacterium sp. (strain MED217)</name>
    <dbReference type="NCBI Taxonomy" id="398720"/>
    <lineage>
        <taxon>Bacteria</taxon>
        <taxon>Pseudomonadati</taxon>
        <taxon>Bacteroidota</taxon>
        <taxon>Flavobacteriia</taxon>
        <taxon>Flavobacteriales</taxon>
        <taxon>Flavobacteriaceae</taxon>
        <taxon>Leeuwenhoekiella</taxon>
    </lineage>
</organism>
<keyword evidence="3" id="KW-0732">Signal</keyword>
<dbReference type="EMBL" id="AANC01000002">
    <property type="protein sequence ID" value="EAQ50262.1"/>
    <property type="molecule type" value="Genomic_DNA"/>
</dbReference>
<evidence type="ECO:0000256" key="3">
    <source>
        <dbReference type="ARBA" id="ARBA00022729"/>
    </source>
</evidence>
<dbReference type="STRING" id="398720.MED217_04502"/>
<protein>
    <recommendedName>
        <fullName evidence="2">Curli production assembly/transport component CsgE</fullName>
    </recommendedName>
</protein>